<dbReference type="Pfam" id="PF00520">
    <property type="entry name" value="Ion_trans"/>
    <property type="match status" value="4"/>
</dbReference>
<evidence type="ECO:0000256" key="2">
    <source>
        <dbReference type="ARBA" id="ARBA00022448"/>
    </source>
</evidence>
<evidence type="ECO:0000256" key="9">
    <source>
        <dbReference type="ARBA" id="ARBA00023136"/>
    </source>
</evidence>
<keyword evidence="15" id="KW-1185">Reference proteome</keyword>
<feature type="domain" description="Ion transport" evidence="13">
    <location>
        <begin position="1018"/>
        <end position="1276"/>
    </location>
</feature>
<feature type="domain" description="Ion transport" evidence="13">
    <location>
        <begin position="704"/>
        <end position="946"/>
    </location>
</feature>
<feature type="transmembrane region" description="Helical" evidence="12">
    <location>
        <begin position="838"/>
        <end position="860"/>
    </location>
</feature>
<dbReference type="Gene3D" id="1.10.287.70">
    <property type="match status" value="4"/>
</dbReference>
<keyword evidence="3" id="KW-0633">Potassium transport</keyword>
<feature type="transmembrane region" description="Helical" evidence="12">
    <location>
        <begin position="703"/>
        <end position="722"/>
    </location>
</feature>
<evidence type="ECO:0000256" key="5">
    <source>
        <dbReference type="ARBA" id="ARBA00022826"/>
    </source>
</evidence>
<evidence type="ECO:0000313" key="15">
    <source>
        <dbReference type="Proteomes" id="UP001530293"/>
    </source>
</evidence>
<feature type="region of interest" description="Disordered" evidence="11">
    <location>
        <begin position="1282"/>
        <end position="1304"/>
    </location>
</feature>
<feature type="transmembrane region" description="Helical" evidence="12">
    <location>
        <begin position="169"/>
        <end position="188"/>
    </location>
</feature>
<feature type="region of interest" description="Disordered" evidence="11">
    <location>
        <begin position="382"/>
        <end position="404"/>
    </location>
</feature>
<feature type="transmembrane region" description="Helical" evidence="12">
    <location>
        <begin position="236"/>
        <end position="257"/>
    </location>
</feature>
<feature type="transmembrane region" description="Helical" evidence="12">
    <location>
        <begin position="562"/>
        <end position="585"/>
    </location>
</feature>
<keyword evidence="10" id="KW-0407">Ion channel</keyword>
<dbReference type="GO" id="GO:0005267">
    <property type="term" value="F:potassium channel activity"/>
    <property type="evidence" value="ECO:0007669"/>
    <property type="project" value="UniProtKB-KW"/>
</dbReference>
<gene>
    <name evidence="14" type="ORF">ACHAWU_009579</name>
</gene>
<evidence type="ECO:0000256" key="1">
    <source>
        <dbReference type="ARBA" id="ARBA00004141"/>
    </source>
</evidence>
<feature type="transmembrane region" description="Helical" evidence="12">
    <location>
        <begin position="125"/>
        <end position="148"/>
    </location>
</feature>
<feature type="transmembrane region" description="Helical" evidence="12">
    <location>
        <begin position="436"/>
        <end position="458"/>
    </location>
</feature>
<dbReference type="Proteomes" id="UP001530293">
    <property type="component" value="Unassembled WGS sequence"/>
</dbReference>
<keyword evidence="8" id="KW-0406">Ion transport</keyword>
<feature type="transmembrane region" description="Helical" evidence="12">
    <location>
        <begin position="73"/>
        <end position="92"/>
    </location>
</feature>
<feature type="transmembrane region" description="Helical" evidence="12">
    <location>
        <begin position="518"/>
        <end position="542"/>
    </location>
</feature>
<feature type="domain" description="Ion transport" evidence="13">
    <location>
        <begin position="435"/>
        <end position="655"/>
    </location>
</feature>
<reference evidence="14 15" key="1">
    <citation type="submission" date="2024-10" db="EMBL/GenBank/DDBJ databases">
        <title>Updated reference genomes for cyclostephanoid diatoms.</title>
        <authorList>
            <person name="Roberts W.R."/>
            <person name="Alverson A.J."/>
        </authorList>
    </citation>
    <scope>NUCLEOTIDE SEQUENCE [LARGE SCALE GENOMIC DNA]</scope>
    <source>
        <strain evidence="14 15">AJA232-27</strain>
    </source>
</reference>
<feature type="transmembrane region" description="Helical" evidence="12">
    <location>
        <begin position="734"/>
        <end position="752"/>
    </location>
</feature>
<dbReference type="PRINTS" id="PR00169">
    <property type="entry name" value="KCHANNEL"/>
</dbReference>
<evidence type="ECO:0000313" key="14">
    <source>
        <dbReference type="EMBL" id="KAL3760900.1"/>
    </source>
</evidence>
<dbReference type="PANTHER" id="PTHR11537">
    <property type="entry name" value="VOLTAGE-GATED POTASSIUM CHANNEL"/>
    <property type="match status" value="1"/>
</dbReference>
<protein>
    <recommendedName>
        <fullName evidence="13">Ion transport domain-containing protein</fullName>
    </recommendedName>
</protein>
<evidence type="ECO:0000256" key="7">
    <source>
        <dbReference type="ARBA" id="ARBA00022989"/>
    </source>
</evidence>
<evidence type="ECO:0000256" key="6">
    <source>
        <dbReference type="ARBA" id="ARBA00022958"/>
    </source>
</evidence>
<proteinExistence type="predicted"/>
<dbReference type="PANTHER" id="PTHR11537:SF254">
    <property type="entry name" value="POTASSIUM VOLTAGE-GATED CHANNEL PROTEIN SHAB"/>
    <property type="match status" value="1"/>
</dbReference>
<feature type="transmembrane region" description="Helical" evidence="12">
    <location>
        <begin position="1014"/>
        <end position="1033"/>
    </location>
</feature>
<evidence type="ECO:0000256" key="8">
    <source>
        <dbReference type="ARBA" id="ARBA00023065"/>
    </source>
</evidence>
<feature type="compositionally biased region" description="Polar residues" evidence="11">
    <location>
        <begin position="1"/>
        <end position="13"/>
    </location>
</feature>
<comment type="caution">
    <text evidence="14">The sequence shown here is derived from an EMBL/GenBank/DDBJ whole genome shotgun (WGS) entry which is preliminary data.</text>
</comment>
<dbReference type="InterPro" id="IPR005821">
    <property type="entry name" value="Ion_trans_dom"/>
</dbReference>
<evidence type="ECO:0000256" key="12">
    <source>
        <dbReference type="SAM" id="Phobius"/>
    </source>
</evidence>
<evidence type="ECO:0000256" key="11">
    <source>
        <dbReference type="SAM" id="MobiDB-lite"/>
    </source>
</evidence>
<feature type="transmembrane region" description="Helical" evidence="12">
    <location>
        <begin position="1153"/>
        <end position="1175"/>
    </location>
</feature>
<evidence type="ECO:0000256" key="10">
    <source>
        <dbReference type="ARBA" id="ARBA00023303"/>
    </source>
</evidence>
<feature type="transmembrane region" description="Helical" evidence="12">
    <location>
        <begin position="916"/>
        <end position="937"/>
    </location>
</feature>
<feature type="transmembrane region" description="Helical" evidence="12">
    <location>
        <begin position="347"/>
        <end position="371"/>
    </location>
</feature>
<feature type="domain" description="Ion transport" evidence="13">
    <location>
        <begin position="70"/>
        <end position="377"/>
    </location>
</feature>
<evidence type="ECO:0000256" key="3">
    <source>
        <dbReference type="ARBA" id="ARBA00022538"/>
    </source>
</evidence>
<sequence>MAPTTADESTPLLSSRPPGDKPLASASTSATPAAAAAAAAAAAEDNENQQSSRVVLFHFLEGTSPSGLQYEQFTIFLIFLSVLTSIVSSVFLPEYNTTSEWADKCNSLCDAIWFGNRSDNVLSQVLGIGSTSVVEIFVVGAFSIDYILRIYTADMIDPIKYGGLLGRMRFMISFFALVDLFSIMPFYIDAFLLPNTELGGSTFLRMFRLLRMMKVEGRFDLALGLIDDVFYAQKDVLGTALFVGITVWAVLSSFFYLAERRNPNMIYCGAAPEYCGDVDTTLCTIDEWGIVDCSAAGCASWSGNNGTVEVEVCWNVYRSIVDASFWTLMNLFGEYPLFDGHSISGKVLGTFTAAFAVAVFALPVGVLASGFEDQIARRREERRKNEAQLQGADDDDANEGDTSKNEGAAIIVGDNSTFRGRAYNFFHRQDSASARYFASFVYILISGCALAFVLDSVADVNGKLHQMLSWFQFLSGLIFAAEYCLIMYSAGVNPRYEGLGGVVSHALESSRIIDFLSILPYFVGLLITSGSAPTLFLLLKVLRFSMCYDAIATFGHILQENIDVLSVTGFSAVLLWIFFASILYYTERNNPDDDIKKYYNTIPNSMWITLLNLSGECPLANYSSVGKVVVGFIGLFATAVFGVPIGLLGAGFEELVTSKYKDSPDEEDTATIDRSIPNMHNYIDSIQESIYQFVNGIGSTAGVIFELSIYVLIGVTVALGVMQTVPGYENFGHQIEWLAVMIFTVEYILRLIGAVADPEFASCSNGFIARVKYIFSFYSIIDLLAIVPFYYAYIYPDSWINANDEYLRMMRLIRLLKLDKYIPSISLLDDVFRLKRNILVVAGVAALTLWFLFAAALYIAERNDDSMEIDPVPLYGCVEDCSMSTRYKDYFTSFPLTGIHLTGDFPMIEYGGLGRVILFFIVITAVGIVAVPSSLIASGFAEVVERKHTVTNNDTRLNKGDDWYDISYRQLSGQPPPPSRFGPAVDAIQTSVKEYLDGRVDEKTGEVTRTHFSILGRVFFATLIFTNVIAIILESVPEIDKRVGNAAGNFFDQFEKWSVFFFTADYFLRLLSAGKSRTALYSPWVYATTFFGIVDLVSILPWYIQAVLAWSGNLSADDAKVFRIVRIFRVLQLEDFLVAFSKLDNVFRASKDVLKATGLLAIIIWIGSSALFFIFEENNPNFRECDDSIPLFGTDEEPGCADFESTSACNEFYPDMCSQTGFANMPDVMYYVAVFLVGEWGVVDFTWKGKLVCMFLCVAGIALYSIPVGSLFDSFGAVIGLSEDEDEDAEEEGDECKEEEEDEE</sequence>
<keyword evidence="7 12" id="KW-1133">Transmembrane helix</keyword>
<feature type="transmembrane region" description="Helical" evidence="12">
    <location>
        <begin position="628"/>
        <end position="652"/>
    </location>
</feature>
<keyword evidence="6" id="KW-0630">Potassium</keyword>
<keyword evidence="9 12" id="KW-0472">Membrane</keyword>
<name>A0ABD3M9Y0_9STRA</name>
<keyword evidence="4 12" id="KW-0812">Transmembrane</keyword>
<keyword evidence="5" id="KW-0631">Potassium channel</keyword>
<comment type="subcellular location">
    <subcellularLocation>
        <location evidence="1">Membrane</location>
        <topology evidence="1">Multi-pass membrane protein</topology>
    </subcellularLocation>
</comment>
<feature type="transmembrane region" description="Helical" evidence="12">
    <location>
        <begin position="773"/>
        <end position="793"/>
    </location>
</feature>
<feature type="transmembrane region" description="Helical" evidence="12">
    <location>
        <begin position="1252"/>
        <end position="1272"/>
    </location>
</feature>
<dbReference type="InterPro" id="IPR028325">
    <property type="entry name" value="VG_K_chnl"/>
</dbReference>
<dbReference type="GO" id="GO:0016020">
    <property type="term" value="C:membrane"/>
    <property type="evidence" value="ECO:0007669"/>
    <property type="project" value="UniProtKB-SubCell"/>
</dbReference>
<keyword evidence="2" id="KW-0813">Transport</keyword>
<dbReference type="SUPFAM" id="SSF81324">
    <property type="entry name" value="Voltage-gated potassium channels"/>
    <property type="match status" value="4"/>
</dbReference>
<feature type="transmembrane region" description="Helical" evidence="12">
    <location>
        <begin position="1084"/>
        <end position="1104"/>
    </location>
</feature>
<feature type="transmembrane region" description="Helical" evidence="12">
    <location>
        <begin position="470"/>
        <end position="490"/>
    </location>
</feature>
<dbReference type="EMBL" id="JALLBG020000168">
    <property type="protein sequence ID" value="KAL3760900.1"/>
    <property type="molecule type" value="Genomic_DNA"/>
</dbReference>
<organism evidence="14 15">
    <name type="scientific">Discostella pseudostelligera</name>
    <dbReference type="NCBI Taxonomy" id="259834"/>
    <lineage>
        <taxon>Eukaryota</taxon>
        <taxon>Sar</taxon>
        <taxon>Stramenopiles</taxon>
        <taxon>Ochrophyta</taxon>
        <taxon>Bacillariophyta</taxon>
        <taxon>Coscinodiscophyceae</taxon>
        <taxon>Thalassiosirophycidae</taxon>
        <taxon>Stephanodiscales</taxon>
        <taxon>Stephanodiscaceae</taxon>
        <taxon>Discostella</taxon>
    </lineage>
</organism>
<evidence type="ECO:0000256" key="4">
    <source>
        <dbReference type="ARBA" id="ARBA00022692"/>
    </source>
</evidence>
<evidence type="ECO:0000259" key="13">
    <source>
        <dbReference type="Pfam" id="PF00520"/>
    </source>
</evidence>
<accession>A0ABD3M9Y0</accession>
<feature type="region of interest" description="Disordered" evidence="11">
    <location>
        <begin position="1"/>
        <end position="29"/>
    </location>
</feature>